<organism evidence="2 3">
    <name type="scientific">Rubrobacter marinus</name>
    <dbReference type="NCBI Taxonomy" id="2653852"/>
    <lineage>
        <taxon>Bacteria</taxon>
        <taxon>Bacillati</taxon>
        <taxon>Actinomycetota</taxon>
        <taxon>Rubrobacteria</taxon>
        <taxon>Rubrobacterales</taxon>
        <taxon>Rubrobacteraceae</taxon>
        <taxon>Rubrobacter</taxon>
    </lineage>
</organism>
<accession>A0A6G8PXQ9</accession>
<feature type="transmembrane region" description="Helical" evidence="1">
    <location>
        <begin position="12"/>
        <end position="30"/>
    </location>
</feature>
<name>A0A6G8PXQ9_9ACTN</name>
<dbReference type="PANTHER" id="PTHR36443">
    <property type="entry name" value="BSR5223 PROTEIN"/>
    <property type="match status" value="1"/>
</dbReference>
<keyword evidence="1" id="KW-1133">Transmembrane helix</keyword>
<dbReference type="EMBL" id="CP045121">
    <property type="protein sequence ID" value="QIN79001.1"/>
    <property type="molecule type" value="Genomic_DNA"/>
</dbReference>
<dbReference type="AlphaFoldDB" id="A0A6G8PXQ9"/>
<keyword evidence="1" id="KW-0812">Transmembrane</keyword>
<dbReference type="Proteomes" id="UP000502706">
    <property type="component" value="Chromosome"/>
</dbReference>
<evidence type="ECO:0000256" key="1">
    <source>
        <dbReference type="SAM" id="Phobius"/>
    </source>
</evidence>
<gene>
    <name evidence="2" type="ORF">GBA65_11230</name>
</gene>
<keyword evidence="1" id="KW-0472">Membrane</keyword>
<evidence type="ECO:0000313" key="2">
    <source>
        <dbReference type="EMBL" id="QIN79001.1"/>
    </source>
</evidence>
<keyword evidence="3" id="KW-1185">Reference proteome</keyword>
<protein>
    <submittedName>
        <fullName evidence="2">DUF2905 family protein</fullName>
    </submittedName>
</protein>
<dbReference type="PANTHER" id="PTHR36443:SF1">
    <property type="entry name" value="BSR5223 PROTEIN"/>
    <property type="match status" value="1"/>
</dbReference>
<evidence type="ECO:0000313" key="3">
    <source>
        <dbReference type="Proteomes" id="UP000502706"/>
    </source>
</evidence>
<dbReference type="KEGG" id="rmar:GBA65_11230"/>
<dbReference type="Pfam" id="PF11146">
    <property type="entry name" value="DUF2905"/>
    <property type="match status" value="1"/>
</dbReference>
<reference evidence="2 3" key="1">
    <citation type="submission" date="2019-10" db="EMBL/GenBank/DDBJ databases">
        <title>Rubrobacter sp nov SCSIO 52915 isolated from a deep-sea sediment in the South China Sea.</title>
        <authorList>
            <person name="Chen R.W."/>
        </authorList>
    </citation>
    <scope>NUCLEOTIDE SEQUENCE [LARGE SCALE GENOMIC DNA]</scope>
    <source>
        <strain evidence="2 3">SCSIO 52915</strain>
    </source>
</reference>
<feature type="transmembrane region" description="Helical" evidence="1">
    <location>
        <begin position="50"/>
        <end position="72"/>
    </location>
</feature>
<proteinExistence type="predicted"/>
<dbReference type="InterPro" id="IPR021320">
    <property type="entry name" value="DUF2905"/>
</dbReference>
<sequence length="74" mass="7802">MGVELGGIGRVLIGAAVALLVLGGLFLLLGRLGIDRLPGDLVFRRGGLTVYFPLGLMILLSVAGTILLNIFLRR</sequence>